<name>A0ABP5BWL6_9ACTN</name>
<dbReference type="RefSeq" id="WP_344043046.1">
    <property type="nucleotide sequence ID" value="NZ_BAAAPB010000001.1"/>
</dbReference>
<gene>
    <name evidence="1" type="ORF">GCM10009798_10100</name>
</gene>
<reference evidence="2" key="1">
    <citation type="journal article" date="2019" name="Int. J. Syst. Evol. Microbiol.">
        <title>The Global Catalogue of Microorganisms (GCM) 10K type strain sequencing project: providing services to taxonomists for standard genome sequencing and annotation.</title>
        <authorList>
            <consortium name="The Broad Institute Genomics Platform"/>
            <consortium name="The Broad Institute Genome Sequencing Center for Infectious Disease"/>
            <person name="Wu L."/>
            <person name="Ma J."/>
        </authorList>
    </citation>
    <scope>NUCLEOTIDE SEQUENCE [LARGE SCALE GENOMIC DNA]</scope>
    <source>
        <strain evidence="2">JCM 15309</strain>
    </source>
</reference>
<keyword evidence="2" id="KW-1185">Reference proteome</keyword>
<evidence type="ECO:0000313" key="2">
    <source>
        <dbReference type="Proteomes" id="UP001500571"/>
    </source>
</evidence>
<comment type="caution">
    <text evidence="1">The sequence shown here is derived from an EMBL/GenBank/DDBJ whole genome shotgun (WGS) entry which is preliminary data.</text>
</comment>
<dbReference type="Pfam" id="PF05988">
    <property type="entry name" value="DUF899"/>
    <property type="match status" value="1"/>
</dbReference>
<sequence>MTVETELPTPPVVDRETWQRRRDDLLVREKAHTRAGDALAAERRRLPMTEVRNISLDGEHGPTSLLEMFGDHDQLLTIKHMWHAGEPFERQCEGCTANMWNFQDPAYIEARGIAFGVWCEGPREEYEPFRDFMGYTVPWFSVHGVDESGVSDGWINAYLRVGDRVFQTYDTDGRGCEAMIPSLLLADLTVYGRQEQWEDSPAGWPQPHRASGGTGWWRKDGRPVAQWTRPGVTQVDAHGGHCH</sequence>
<protein>
    <submittedName>
        <fullName evidence="1">DUF899 family protein</fullName>
    </submittedName>
</protein>
<proteinExistence type="predicted"/>
<organism evidence="1 2">
    <name type="scientific">Nocardioides panacihumi</name>
    <dbReference type="NCBI Taxonomy" id="400774"/>
    <lineage>
        <taxon>Bacteria</taxon>
        <taxon>Bacillati</taxon>
        <taxon>Actinomycetota</taxon>
        <taxon>Actinomycetes</taxon>
        <taxon>Propionibacteriales</taxon>
        <taxon>Nocardioidaceae</taxon>
        <taxon>Nocardioides</taxon>
    </lineage>
</organism>
<evidence type="ECO:0000313" key="1">
    <source>
        <dbReference type="EMBL" id="GAA1952868.1"/>
    </source>
</evidence>
<dbReference type="InterPro" id="IPR010296">
    <property type="entry name" value="DUF899_thioredox"/>
</dbReference>
<accession>A0ABP5BWL6</accession>
<dbReference type="Proteomes" id="UP001500571">
    <property type="component" value="Unassembled WGS sequence"/>
</dbReference>
<dbReference type="EMBL" id="BAAAPB010000001">
    <property type="protein sequence ID" value="GAA1952868.1"/>
    <property type="molecule type" value="Genomic_DNA"/>
</dbReference>